<sequence>MGLSARLVAQQGSGVSDPRRRHRTSRAHVAARLRCGPSRDTCTMTMADARRAHRGLRGVPASCRWLHVGARAACTTWLVVVLIGLTTAARQGYWACLLTPLSDPPACHAGATVAGLGGMAIALFIGFVLQAIGSDIPIFFCGGCGLLPGAGGGAPPGATGQPARVEQPA</sequence>
<dbReference type="Proteomes" id="UP000234166">
    <property type="component" value="Unassembled WGS sequence"/>
</dbReference>
<evidence type="ECO:0000313" key="3">
    <source>
        <dbReference type="EMBL" id="SON85504.1"/>
    </source>
</evidence>
<dbReference type="EMBL" id="OCYT01000127">
    <property type="protein sequence ID" value="SON85504.1"/>
    <property type="molecule type" value="Genomic_DNA"/>
</dbReference>
<protein>
    <submittedName>
        <fullName evidence="4">Uncharacterized protein</fullName>
    </submittedName>
</protein>
<proteinExistence type="predicted"/>
<organism evidence="4 5">
    <name type="scientific">Xanthomonas campestris pv. phaseoli</name>
    <dbReference type="NCBI Taxonomy" id="317013"/>
    <lineage>
        <taxon>Bacteria</taxon>
        <taxon>Pseudomonadati</taxon>
        <taxon>Pseudomonadota</taxon>
        <taxon>Gammaproteobacteria</taxon>
        <taxon>Lysobacterales</taxon>
        <taxon>Lysobacteraceae</taxon>
        <taxon>Xanthomonas</taxon>
    </lineage>
</organism>
<dbReference type="Proteomes" id="UP000234181">
    <property type="component" value="Unassembled WGS sequence"/>
</dbReference>
<keyword evidence="2" id="KW-0812">Transmembrane</keyword>
<feature type="region of interest" description="Disordered" evidence="1">
    <location>
        <begin position="1"/>
        <end position="23"/>
    </location>
</feature>
<comment type="caution">
    <text evidence="4">The sequence shown here is derived from an EMBL/GenBank/DDBJ whole genome shotgun (WGS) entry which is preliminary data.</text>
</comment>
<name>A0AB38E4X1_XANCH</name>
<keyword evidence="6" id="KW-1185">Reference proteome</keyword>
<evidence type="ECO:0000256" key="2">
    <source>
        <dbReference type="SAM" id="Phobius"/>
    </source>
</evidence>
<feature type="transmembrane region" description="Helical" evidence="2">
    <location>
        <begin position="68"/>
        <end position="89"/>
    </location>
</feature>
<keyword evidence="2" id="KW-1133">Transmembrane helix</keyword>
<evidence type="ECO:0000313" key="5">
    <source>
        <dbReference type="Proteomes" id="UP000234166"/>
    </source>
</evidence>
<feature type="transmembrane region" description="Helical" evidence="2">
    <location>
        <begin position="109"/>
        <end position="129"/>
    </location>
</feature>
<accession>A0AB38E4X1</accession>
<evidence type="ECO:0000313" key="6">
    <source>
        <dbReference type="Proteomes" id="UP000234181"/>
    </source>
</evidence>
<keyword evidence="2" id="KW-0472">Membrane</keyword>
<gene>
    <name evidence="3" type="ORF">XAP6984_690028</name>
    <name evidence="4" type="ORF">XAP7430_650028</name>
</gene>
<reference evidence="5 6" key="1">
    <citation type="submission" date="2017-10" db="EMBL/GenBank/DDBJ databases">
        <authorList>
            <person name="Regsiter A."/>
            <person name="William W."/>
        </authorList>
    </citation>
    <scope>NUCLEOTIDE SEQUENCE [LARGE SCALE GENOMIC DNA]</scope>
    <source>
        <strain evidence="3 6">CFBP6984</strain>
        <strain evidence="4 5">CFBP7430</strain>
    </source>
</reference>
<dbReference type="EMBL" id="OCYS01000122">
    <property type="protein sequence ID" value="SON91763.1"/>
    <property type="molecule type" value="Genomic_DNA"/>
</dbReference>
<dbReference type="AlphaFoldDB" id="A0AB38E4X1"/>
<evidence type="ECO:0000256" key="1">
    <source>
        <dbReference type="SAM" id="MobiDB-lite"/>
    </source>
</evidence>
<evidence type="ECO:0000313" key="4">
    <source>
        <dbReference type="EMBL" id="SON91763.1"/>
    </source>
</evidence>